<gene>
    <name evidence="1" type="ORF">BO97DRAFT_180832</name>
</gene>
<keyword evidence="2" id="KW-1185">Reference proteome</keyword>
<evidence type="ECO:0000313" key="1">
    <source>
        <dbReference type="EMBL" id="RAL16072.1"/>
    </source>
</evidence>
<accession>A0A395I782</accession>
<dbReference type="RefSeq" id="XP_025555226.1">
    <property type="nucleotide sequence ID" value="XM_025690389.1"/>
</dbReference>
<dbReference type="VEuPathDB" id="FungiDB:BO97DRAFT_180832"/>
<name>A0A395I782_ASPHC</name>
<dbReference type="GeneID" id="37194678"/>
<dbReference type="EMBL" id="KZ824270">
    <property type="protein sequence ID" value="RAL16072.1"/>
    <property type="molecule type" value="Genomic_DNA"/>
</dbReference>
<protein>
    <submittedName>
        <fullName evidence="1">Uncharacterized protein</fullName>
    </submittedName>
</protein>
<reference evidence="1 2" key="1">
    <citation type="submission" date="2018-02" db="EMBL/GenBank/DDBJ databases">
        <title>The genomes of Aspergillus section Nigri reveals drivers in fungal speciation.</title>
        <authorList>
            <consortium name="DOE Joint Genome Institute"/>
            <person name="Vesth T.C."/>
            <person name="Nybo J."/>
            <person name="Theobald S."/>
            <person name="Brandl J."/>
            <person name="Frisvad J.C."/>
            <person name="Nielsen K.F."/>
            <person name="Lyhne E.K."/>
            <person name="Kogle M.E."/>
            <person name="Kuo A."/>
            <person name="Riley R."/>
            <person name="Clum A."/>
            <person name="Nolan M."/>
            <person name="Lipzen A."/>
            <person name="Salamov A."/>
            <person name="Henrissat B."/>
            <person name="Wiebenga A."/>
            <person name="De vries R.P."/>
            <person name="Grigoriev I.V."/>
            <person name="Mortensen U.H."/>
            <person name="Andersen M.R."/>
            <person name="Baker S.E."/>
        </authorList>
    </citation>
    <scope>NUCLEOTIDE SEQUENCE [LARGE SCALE GENOMIC DNA]</scope>
    <source>
        <strain evidence="1 2">CBS 101889</strain>
    </source>
</reference>
<organism evidence="1 2">
    <name type="scientific">Aspergillus homomorphus (strain CBS 101889)</name>
    <dbReference type="NCBI Taxonomy" id="1450537"/>
    <lineage>
        <taxon>Eukaryota</taxon>
        <taxon>Fungi</taxon>
        <taxon>Dikarya</taxon>
        <taxon>Ascomycota</taxon>
        <taxon>Pezizomycotina</taxon>
        <taxon>Eurotiomycetes</taxon>
        <taxon>Eurotiomycetidae</taxon>
        <taxon>Eurotiales</taxon>
        <taxon>Aspergillaceae</taxon>
        <taxon>Aspergillus</taxon>
        <taxon>Aspergillus subgen. Circumdati</taxon>
    </lineage>
</organism>
<sequence length="147" mass="15829">MIVLTYQSHSKITATLRVVIGKICLCTLKSTLGVFKPHEHSASLPSSYSYHQPCAARSLRGRGCFTDCSNNPATVRARLLSSFSPNLVQMDQPRAGFLFLGGCSYLGWAESEIVSPAAGLTILVSGYGYDRAVACSVPSVLVRNKQT</sequence>
<dbReference type="AlphaFoldDB" id="A0A395I782"/>
<evidence type="ECO:0000313" key="2">
    <source>
        <dbReference type="Proteomes" id="UP000248961"/>
    </source>
</evidence>
<dbReference type="Proteomes" id="UP000248961">
    <property type="component" value="Unassembled WGS sequence"/>
</dbReference>
<proteinExistence type="predicted"/>